<dbReference type="EC" id="2.7.13.3" evidence="3"/>
<evidence type="ECO:0000256" key="3">
    <source>
        <dbReference type="ARBA" id="ARBA00012438"/>
    </source>
</evidence>
<dbReference type="GO" id="GO:0000155">
    <property type="term" value="F:phosphorelay sensor kinase activity"/>
    <property type="evidence" value="ECO:0007669"/>
    <property type="project" value="InterPro"/>
</dbReference>
<dbReference type="InterPro" id="IPR050640">
    <property type="entry name" value="Bact_2-comp_sensor_kinase"/>
</dbReference>
<keyword evidence="8" id="KW-0812">Transmembrane</keyword>
<dbReference type="Gene3D" id="3.30.450.20">
    <property type="entry name" value="PAS domain"/>
    <property type="match status" value="2"/>
</dbReference>
<keyword evidence="4" id="KW-0597">Phosphoprotein</keyword>
<keyword evidence="5" id="KW-0808">Transferase</keyword>
<dbReference type="EMBL" id="JAAITQ010000089">
    <property type="protein sequence ID" value="NSE18128.1"/>
    <property type="molecule type" value="Genomic_DNA"/>
</dbReference>
<dbReference type="Proteomes" id="UP001199915">
    <property type="component" value="Unassembled WGS sequence"/>
</dbReference>
<keyword evidence="13" id="KW-1185">Reference proteome</keyword>
<dbReference type="SUPFAM" id="SSF55874">
    <property type="entry name" value="ATPase domain of HSP90 chaperone/DNA topoisomerase II/histidine kinase"/>
    <property type="match status" value="1"/>
</dbReference>
<evidence type="ECO:0000259" key="10">
    <source>
        <dbReference type="PROSITE" id="PS50885"/>
    </source>
</evidence>
<feature type="transmembrane region" description="Helical" evidence="8">
    <location>
        <begin position="292"/>
        <end position="311"/>
    </location>
</feature>
<feature type="domain" description="Histidine kinase" evidence="9">
    <location>
        <begin position="471"/>
        <end position="579"/>
    </location>
</feature>
<dbReference type="InterPro" id="IPR003660">
    <property type="entry name" value="HAMP_dom"/>
</dbReference>
<keyword evidence="7" id="KW-0902">Two-component regulatory system</keyword>
<keyword evidence="6 11" id="KW-0418">Kinase</keyword>
<reference evidence="12 13" key="1">
    <citation type="journal article" date="2020" name="Cell Host Microbe">
        <title>Functional and Genomic Variation between Human-Derived Isolates of Lachnospiraceae Reveals Inter- and Intra-Species Diversity.</title>
        <authorList>
            <person name="Sorbara M.T."/>
            <person name="Littmann E.R."/>
            <person name="Fontana E."/>
            <person name="Moody T.U."/>
            <person name="Kohout C.E."/>
            <person name="Gjonbalaj M."/>
            <person name="Eaton V."/>
            <person name="Seok R."/>
            <person name="Leiner I.M."/>
            <person name="Pamer E.G."/>
        </authorList>
    </citation>
    <scope>NUCLEOTIDE SEQUENCE [LARGE SCALE GENOMIC DNA]</scope>
    <source>
        <strain evidence="12 13">MSK.14.54</strain>
    </source>
</reference>
<dbReference type="SMART" id="SM00304">
    <property type="entry name" value="HAMP"/>
    <property type="match status" value="1"/>
</dbReference>
<evidence type="ECO:0000313" key="13">
    <source>
        <dbReference type="Proteomes" id="UP000768180"/>
    </source>
</evidence>
<reference evidence="11" key="3">
    <citation type="submission" date="2022-01" db="EMBL/GenBank/DDBJ databases">
        <title>Collection of gut derived symbiotic bacterial strains cultured from healthy donors.</title>
        <authorList>
            <person name="Lin H."/>
            <person name="Kohout C."/>
            <person name="Waligurski E."/>
            <person name="Pamer E.G."/>
        </authorList>
    </citation>
    <scope>NUCLEOTIDE SEQUENCE</scope>
    <source>
        <strain evidence="11">DFI.5.49</strain>
    </source>
</reference>
<proteinExistence type="predicted"/>
<dbReference type="RefSeq" id="WP_118700156.1">
    <property type="nucleotide sequence ID" value="NZ_JAAINI010000088.1"/>
</dbReference>
<dbReference type="EMBL" id="JAKNFS010000053">
    <property type="protein sequence ID" value="MCG4767371.1"/>
    <property type="molecule type" value="Genomic_DNA"/>
</dbReference>
<dbReference type="Pfam" id="PF06580">
    <property type="entry name" value="His_kinase"/>
    <property type="match status" value="1"/>
</dbReference>
<dbReference type="CDD" id="cd06225">
    <property type="entry name" value="HAMP"/>
    <property type="match status" value="1"/>
</dbReference>
<evidence type="ECO:0000256" key="4">
    <source>
        <dbReference type="ARBA" id="ARBA00022553"/>
    </source>
</evidence>
<dbReference type="InterPro" id="IPR003594">
    <property type="entry name" value="HATPase_dom"/>
</dbReference>
<comment type="subcellular location">
    <subcellularLocation>
        <location evidence="2">Membrane</location>
    </subcellularLocation>
</comment>
<dbReference type="PANTHER" id="PTHR34220:SF7">
    <property type="entry name" value="SENSOR HISTIDINE KINASE YPDA"/>
    <property type="match status" value="1"/>
</dbReference>
<gene>
    <name evidence="12" type="ORF">G5B05_17535</name>
    <name evidence="11" type="ORF">L0N21_18010</name>
</gene>
<evidence type="ECO:0000256" key="2">
    <source>
        <dbReference type="ARBA" id="ARBA00004370"/>
    </source>
</evidence>
<dbReference type="InterPro" id="IPR004358">
    <property type="entry name" value="Sig_transdc_His_kin-like_C"/>
</dbReference>
<evidence type="ECO:0000313" key="11">
    <source>
        <dbReference type="EMBL" id="MCG4767371.1"/>
    </source>
</evidence>
<dbReference type="InterPro" id="IPR010559">
    <property type="entry name" value="Sig_transdc_His_kin_internal"/>
</dbReference>
<dbReference type="SUPFAM" id="SSF158472">
    <property type="entry name" value="HAMP domain-like"/>
    <property type="match status" value="1"/>
</dbReference>
<accession>A0AAE3F5U4</accession>
<feature type="domain" description="HAMP" evidence="10">
    <location>
        <begin position="308"/>
        <end position="360"/>
    </location>
</feature>
<sequence length="586" mass="67659">MKIKIRDIPTFYKILFPSIAITLMVTLTSTIFTYNKASEIILKKTVRQSQETVRQMSENYENFMQGIYDKINYIAYSATTQEELCYGEKGAYEEGYFSRERELKRQMVRLFNSFYVDDLQIYAKNGKDYYFSVKQEVKKPEKEEIAKMIQQATDAMGGIVCINDLKHSGHLQIVKEVRDNLKMSPIGTIRLSINSDALEQIRKNVNFASEGAVLILDEKNQIVQGQASELSKKADQLFQATEGEFEYQMQKKKYQVVYRVSDTTKWKVIGIIPLREISADLLPIQKQMIKTLMIGIFISSILSFLLSYVIVRPIRATVLAMHRFSEGDFEVRLSEERKDEFGEMNRVFNETTRKIEELMHEVTNSKLLNKEMEFKALQAQINPHFLYNALDTVNWMAMKKGDTEICDMVSAISNLMRISIGNKQDIFSIRQELKYVKDYLYIQETRYRDRFQVYFAIDEKILDEKIPKLTIQPLVENAIVHSVEVSKGKTVLNINGYIEQGNVVIEIKDDGVGMDRDTLLHLLDPPEGEEKDISVAHTGLGMYAVHQRLRYLYGEEYGLTADSEPGNGTCIKICIPFTKGEEKTWS</sequence>
<dbReference type="Gene3D" id="6.10.340.10">
    <property type="match status" value="1"/>
</dbReference>
<evidence type="ECO:0000256" key="6">
    <source>
        <dbReference type="ARBA" id="ARBA00022777"/>
    </source>
</evidence>
<dbReference type="Pfam" id="PF00672">
    <property type="entry name" value="HAMP"/>
    <property type="match status" value="1"/>
</dbReference>
<organism evidence="11 14">
    <name type="scientific">Fusicatenibacter saccharivorans</name>
    <dbReference type="NCBI Taxonomy" id="1150298"/>
    <lineage>
        <taxon>Bacteria</taxon>
        <taxon>Bacillati</taxon>
        <taxon>Bacillota</taxon>
        <taxon>Clostridia</taxon>
        <taxon>Lachnospirales</taxon>
        <taxon>Lachnospiraceae</taxon>
        <taxon>Fusicatenibacter</taxon>
    </lineage>
</organism>
<comment type="caution">
    <text evidence="11">The sequence shown here is derived from an EMBL/GenBank/DDBJ whole genome shotgun (WGS) entry which is preliminary data.</text>
</comment>
<dbReference type="PRINTS" id="PR00344">
    <property type="entry name" value="BCTRLSENSOR"/>
</dbReference>
<protein>
    <recommendedName>
        <fullName evidence="3">histidine kinase</fullName>
        <ecNumber evidence="3">2.7.13.3</ecNumber>
    </recommendedName>
</protein>
<dbReference type="PROSITE" id="PS50109">
    <property type="entry name" value="HIS_KIN"/>
    <property type="match status" value="1"/>
</dbReference>
<dbReference type="PANTHER" id="PTHR34220">
    <property type="entry name" value="SENSOR HISTIDINE KINASE YPDA"/>
    <property type="match status" value="1"/>
</dbReference>
<feature type="transmembrane region" description="Helical" evidence="8">
    <location>
        <begin position="14"/>
        <end position="34"/>
    </location>
</feature>
<dbReference type="InterPro" id="IPR036890">
    <property type="entry name" value="HATPase_C_sf"/>
</dbReference>
<dbReference type="Proteomes" id="UP000768180">
    <property type="component" value="Unassembled WGS sequence"/>
</dbReference>
<evidence type="ECO:0000313" key="12">
    <source>
        <dbReference type="EMBL" id="NSE18128.1"/>
    </source>
</evidence>
<evidence type="ECO:0000256" key="1">
    <source>
        <dbReference type="ARBA" id="ARBA00000085"/>
    </source>
</evidence>
<evidence type="ECO:0000313" key="14">
    <source>
        <dbReference type="Proteomes" id="UP001199915"/>
    </source>
</evidence>
<keyword evidence="8" id="KW-1133">Transmembrane helix</keyword>
<reference evidence="12" key="2">
    <citation type="submission" date="2020-02" db="EMBL/GenBank/DDBJ databases">
        <authorList>
            <person name="Littmann E."/>
            <person name="Sorbara M."/>
        </authorList>
    </citation>
    <scope>NUCLEOTIDE SEQUENCE</scope>
    <source>
        <strain evidence="12">MSK.14.54</strain>
    </source>
</reference>
<evidence type="ECO:0000256" key="8">
    <source>
        <dbReference type="SAM" id="Phobius"/>
    </source>
</evidence>
<evidence type="ECO:0000259" key="9">
    <source>
        <dbReference type="PROSITE" id="PS50109"/>
    </source>
</evidence>
<dbReference type="InterPro" id="IPR005467">
    <property type="entry name" value="His_kinase_dom"/>
</dbReference>
<dbReference type="GO" id="GO:0016020">
    <property type="term" value="C:membrane"/>
    <property type="evidence" value="ECO:0007669"/>
    <property type="project" value="UniProtKB-SubCell"/>
</dbReference>
<dbReference type="SMART" id="SM00387">
    <property type="entry name" value="HATPase_c"/>
    <property type="match status" value="1"/>
</dbReference>
<evidence type="ECO:0000256" key="7">
    <source>
        <dbReference type="ARBA" id="ARBA00023012"/>
    </source>
</evidence>
<evidence type="ECO:0000256" key="5">
    <source>
        <dbReference type="ARBA" id="ARBA00022679"/>
    </source>
</evidence>
<name>A0AAE3F5U4_9FIRM</name>
<dbReference type="Pfam" id="PF02518">
    <property type="entry name" value="HATPase_c"/>
    <property type="match status" value="1"/>
</dbReference>
<dbReference type="PROSITE" id="PS50885">
    <property type="entry name" value="HAMP"/>
    <property type="match status" value="1"/>
</dbReference>
<dbReference type="AlphaFoldDB" id="A0AAE3F5U4"/>
<dbReference type="Gene3D" id="3.30.565.10">
    <property type="entry name" value="Histidine kinase-like ATPase, C-terminal domain"/>
    <property type="match status" value="1"/>
</dbReference>
<keyword evidence="8" id="KW-0472">Membrane</keyword>
<comment type="catalytic activity">
    <reaction evidence="1">
        <text>ATP + protein L-histidine = ADP + protein N-phospho-L-histidine.</text>
        <dbReference type="EC" id="2.7.13.3"/>
    </reaction>
</comment>